<dbReference type="KEGG" id="mng:MNEG_3096"/>
<evidence type="ECO:0000256" key="1">
    <source>
        <dbReference type="SAM" id="Coils"/>
    </source>
</evidence>
<dbReference type="AlphaFoldDB" id="A0A0D2LDS9"/>
<dbReference type="Proteomes" id="UP000054498">
    <property type="component" value="Unassembled WGS sequence"/>
</dbReference>
<sequence>MAQQAVATLGQLLEQALAAFDDEQKTVSATTRKRMAVRAIQGIKLGQELIKSLASELRQLEATAHRWEDDAAHAGDSQRELMGRLERAARDLDAATAQLRAAEAGRMAALGEAEVAERRAAEASAELQALRATLGQREAEARSAVAGVSEAQSHVSQLAAECDVLREAAREALEASNAAGAALQAAKDEATGERQARQRHEDAIARLTADNLVFLTRAREAEAALGAARSQAADLRAALDEHRGPWFEEVAAGVEERVRAAMARADALQRELAEAREAAAATEQALRGERAELEQLLHESRSECGQLASQLSQAGAAEAAAREEAEAAQVLAAAARVAAEERAAELRVAQDTLRAMREEVNERWARERGALAQLEALEGQAQAAQDEAVWLRRQLQEREGELSAQRDVNVQLMAKKEDMEWQLMSAVAALQAAGLSSGGLSPPPLTLQVAGALNLDRTVPQISVTRKRNSSSGGGGLSGGVSGRLFEDVSGVVASTPAPGRDVTS</sequence>
<evidence type="ECO:0000313" key="2">
    <source>
        <dbReference type="EMBL" id="KIZ04864.1"/>
    </source>
</evidence>
<dbReference type="RefSeq" id="XP_013903883.1">
    <property type="nucleotide sequence ID" value="XM_014048429.1"/>
</dbReference>
<evidence type="ECO:0000313" key="3">
    <source>
        <dbReference type="Proteomes" id="UP000054498"/>
    </source>
</evidence>
<proteinExistence type="predicted"/>
<reference evidence="2 3" key="1">
    <citation type="journal article" date="2013" name="BMC Genomics">
        <title>Reconstruction of the lipid metabolism for the microalga Monoraphidium neglectum from its genome sequence reveals characteristics suitable for biofuel production.</title>
        <authorList>
            <person name="Bogen C."/>
            <person name="Al-Dilaimi A."/>
            <person name="Albersmeier A."/>
            <person name="Wichmann J."/>
            <person name="Grundmann M."/>
            <person name="Rupp O."/>
            <person name="Lauersen K.J."/>
            <person name="Blifernez-Klassen O."/>
            <person name="Kalinowski J."/>
            <person name="Goesmann A."/>
            <person name="Mussgnug J.H."/>
            <person name="Kruse O."/>
        </authorList>
    </citation>
    <scope>NUCLEOTIDE SEQUENCE [LARGE SCALE GENOMIC DNA]</scope>
    <source>
        <strain evidence="2 3">SAG 48.87</strain>
    </source>
</reference>
<dbReference type="OrthoDB" id="568337at2759"/>
<dbReference type="EMBL" id="KK100594">
    <property type="protein sequence ID" value="KIZ04864.1"/>
    <property type="molecule type" value="Genomic_DNA"/>
</dbReference>
<protein>
    <submittedName>
        <fullName evidence="2">Uncharacterized protein</fullName>
    </submittedName>
</protein>
<feature type="coiled-coil region" evidence="1">
    <location>
        <begin position="339"/>
        <end position="394"/>
    </location>
</feature>
<gene>
    <name evidence="2" type="ORF">MNEG_3096</name>
</gene>
<accession>A0A0D2LDS9</accession>
<keyword evidence="1" id="KW-0175">Coiled coil</keyword>
<feature type="coiled-coil region" evidence="1">
    <location>
        <begin position="43"/>
        <end position="303"/>
    </location>
</feature>
<organism evidence="2 3">
    <name type="scientific">Monoraphidium neglectum</name>
    <dbReference type="NCBI Taxonomy" id="145388"/>
    <lineage>
        <taxon>Eukaryota</taxon>
        <taxon>Viridiplantae</taxon>
        <taxon>Chlorophyta</taxon>
        <taxon>core chlorophytes</taxon>
        <taxon>Chlorophyceae</taxon>
        <taxon>CS clade</taxon>
        <taxon>Sphaeropleales</taxon>
        <taxon>Selenastraceae</taxon>
        <taxon>Monoraphidium</taxon>
    </lineage>
</organism>
<name>A0A0D2LDS9_9CHLO</name>
<keyword evidence="3" id="KW-1185">Reference proteome</keyword>
<dbReference type="GeneID" id="25735974"/>